<reference evidence="2 3" key="1">
    <citation type="submission" date="2024-10" db="EMBL/GenBank/DDBJ databases">
        <authorList>
            <person name="Ratan Roy A."/>
            <person name="Morales Sandoval P.H."/>
            <person name="De Los Santos Villalobos S."/>
            <person name="Chakraborty S."/>
            <person name="Mukherjee J."/>
        </authorList>
    </citation>
    <scope>NUCLEOTIDE SEQUENCE [LARGE SCALE GENOMIC DNA]</scope>
    <source>
        <strain evidence="2 3">S1</strain>
    </source>
</reference>
<feature type="compositionally biased region" description="Low complexity" evidence="1">
    <location>
        <begin position="523"/>
        <end position="539"/>
    </location>
</feature>
<evidence type="ECO:0008006" key="4">
    <source>
        <dbReference type="Google" id="ProtNLM"/>
    </source>
</evidence>
<keyword evidence="3" id="KW-1185">Reference proteome</keyword>
<sequence length="596" mass="64825">MSWRQQGWRYLFSFLLILGVSLGGVGCSDRPPEPQQLLSEPTEQPNRLTGGISEVSPPQTVQALGQLLEIYQPQVKIVSPRRDQVFQDQSVTVRLQVRDLPLFKDADLGLGPHLNLFVDDQPYQAVYDTREPVLLSNLAPGSHTLRVFAARPWHESFKNEGAFDQVTFHIYAQTPTYRPDRDRPLLTYSRPQGQYGAEPIMLDFYLTNAPLHLIAQADADDDIADWRIRCQVNGQSFIFDQWQPIYLKGFKPGKNWLQLELIDEQGQAIANAFNNTVRVIDYQPGGTDTLSQLVRDELTVAAVKGIVDPTYEPPAPAPAEPAAAPTPSEPEPEPEALPEPAEPEVIQPQPEPAQPEVLAPAVESEPTAPERVPDSADREEAVSSPPVTSPPPEAPAISEPENLEAPADFRLQPVPTEPPASALPQLLPDDSTAAEAVPETLTEPSAPTEVSLPAEPTANAHSDEPANTPPQPAPTSEPMPTPPEVDPATDTLPKSSIEPALPDPAEMPVEIIEDFPPAPTEPAPAAEAPSAGDSRQFFNRFRRLQQRLIEAKPALSTPSDRPNEPTASPSDLEPPLDAASSPQPTEQPVGLPTDTP</sequence>
<dbReference type="PROSITE" id="PS51257">
    <property type="entry name" value="PROKAR_LIPOPROTEIN"/>
    <property type="match status" value="1"/>
</dbReference>
<dbReference type="RefSeq" id="WP_377966713.1">
    <property type="nucleotide sequence ID" value="NZ_JBHZOL010000089.1"/>
</dbReference>
<name>A0ABW6IK58_9CYAN</name>
<accession>A0ABW6IK58</accession>
<feature type="compositionally biased region" description="Polar residues" evidence="1">
    <location>
        <begin position="36"/>
        <end position="47"/>
    </location>
</feature>
<feature type="compositionally biased region" description="Pro residues" evidence="1">
    <location>
        <begin position="467"/>
        <end position="485"/>
    </location>
</feature>
<evidence type="ECO:0000313" key="3">
    <source>
        <dbReference type="Proteomes" id="UP001600165"/>
    </source>
</evidence>
<gene>
    <name evidence="2" type="ORF">ACFVKH_15630</name>
</gene>
<evidence type="ECO:0000256" key="1">
    <source>
        <dbReference type="SAM" id="MobiDB-lite"/>
    </source>
</evidence>
<feature type="region of interest" description="Disordered" evidence="1">
    <location>
        <begin position="309"/>
        <end position="596"/>
    </location>
</feature>
<comment type="caution">
    <text evidence="2">The sequence shown here is derived from an EMBL/GenBank/DDBJ whole genome shotgun (WGS) entry which is preliminary data.</text>
</comment>
<dbReference type="Proteomes" id="UP001600165">
    <property type="component" value="Unassembled WGS sequence"/>
</dbReference>
<dbReference type="EMBL" id="JBHZOL010000089">
    <property type="protein sequence ID" value="MFE4107724.1"/>
    <property type="molecule type" value="Genomic_DNA"/>
</dbReference>
<protein>
    <recommendedName>
        <fullName evidence="4">FHA domain containing protein</fullName>
    </recommendedName>
</protein>
<organism evidence="2 3">
    <name type="scientific">Almyronema epifaneia S1</name>
    <dbReference type="NCBI Taxonomy" id="2991925"/>
    <lineage>
        <taxon>Bacteria</taxon>
        <taxon>Bacillati</taxon>
        <taxon>Cyanobacteriota</taxon>
        <taxon>Cyanophyceae</taxon>
        <taxon>Nodosilineales</taxon>
        <taxon>Nodosilineaceae</taxon>
        <taxon>Almyronema</taxon>
        <taxon>Almyronema epifaneia</taxon>
    </lineage>
</organism>
<proteinExistence type="predicted"/>
<evidence type="ECO:0000313" key="2">
    <source>
        <dbReference type="EMBL" id="MFE4107724.1"/>
    </source>
</evidence>
<feature type="compositionally biased region" description="Polar residues" evidence="1">
    <location>
        <begin position="556"/>
        <end position="569"/>
    </location>
</feature>
<feature type="compositionally biased region" description="Basic and acidic residues" evidence="1">
    <location>
        <begin position="371"/>
        <end position="381"/>
    </location>
</feature>
<feature type="region of interest" description="Disordered" evidence="1">
    <location>
        <begin position="31"/>
        <end position="56"/>
    </location>
</feature>